<name>A0A9W7SQX4_9PEZI</name>
<dbReference type="AlphaFoldDB" id="A0A9W7SQX4"/>
<gene>
    <name evidence="2" type="ORF">Tdes44962_MAKER09899</name>
</gene>
<reference evidence="2 3" key="2">
    <citation type="journal article" date="2021" name="Curr. Genet.">
        <title>Genetic response to nitrogen starvation in the aggressive Eucalyptus foliar pathogen Teratosphaeria destructans.</title>
        <authorList>
            <person name="Havenga M."/>
            <person name="Wingfield B.D."/>
            <person name="Wingfield M.J."/>
            <person name="Dreyer L.L."/>
            <person name="Roets F."/>
            <person name="Aylward J."/>
        </authorList>
    </citation>
    <scope>NUCLEOTIDE SEQUENCE [LARGE SCALE GENOMIC DNA]</scope>
    <source>
        <strain evidence="2">CMW44962</strain>
    </source>
</reference>
<evidence type="ECO:0000313" key="3">
    <source>
        <dbReference type="Proteomes" id="UP001138500"/>
    </source>
</evidence>
<organism evidence="2 3">
    <name type="scientific">Teratosphaeria destructans</name>
    <dbReference type="NCBI Taxonomy" id="418781"/>
    <lineage>
        <taxon>Eukaryota</taxon>
        <taxon>Fungi</taxon>
        <taxon>Dikarya</taxon>
        <taxon>Ascomycota</taxon>
        <taxon>Pezizomycotina</taxon>
        <taxon>Dothideomycetes</taxon>
        <taxon>Dothideomycetidae</taxon>
        <taxon>Mycosphaerellales</taxon>
        <taxon>Teratosphaeriaceae</taxon>
        <taxon>Teratosphaeria</taxon>
    </lineage>
</organism>
<evidence type="ECO:0000256" key="1">
    <source>
        <dbReference type="SAM" id="MobiDB-lite"/>
    </source>
</evidence>
<dbReference type="EMBL" id="RIBY02001936">
    <property type="protein sequence ID" value="KAH9826923.1"/>
    <property type="molecule type" value="Genomic_DNA"/>
</dbReference>
<accession>A0A9W7SQX4</accession>
<keyword evidence="3" id="KW-1185">Reference proteome</keyword>
<dbReference type="Proteomes" id="UP001138500">
    <property type="component" value="Unassembled WGS sequence"/>
</dbReference>
<feature type="compositionally biased region" description="Low complexity" evidence="1">
    <location>
        <begin position="9"/>
        <end position="21"/>
    </location>
</feature>
<protein>
    <submittedName>
        <fullName evidence="2">Uncharacterized protein</fullName>
    </submittedName>
</protein>
<proteinExistence type="predicted"/>
<comment type="caution">
    <text evidence="2">The sequence shown here is derived from an EMBL/GenBank/DDBJ whole genome shotgun (WGS) entry which is preliminary data.</text>
</comment>
<sequence>MRAREGEVLQHGLLGPLQPGRAGDRGRPGGDQALDPRGAGEGEVLVVGEGGEVGAGPAAEERRRAFEVGVLQEVLEFRLCLFVRFVDDDEDAGDEFDAVFGAAEVAE</sequence>
<evidence type="ECO:0000313" key="2">
    <source>
        <dbReference type="EMBL" id="KAH9826923.1"/>
    </source>
</evidence>
<feature type="region of interest" description="Disordered" evidence="1">
    <location>
        <begin position="1"/>
        <end position="59"/>
    </location>
</feature>
<reference evidence="2 3" key="1">
    <citation type="journal article" date="2018" name="IMA Fungus">
        <title>IMA Genome-F 10: Nine draft genome sequences of Claviceps purpurea s.lat., including C. arundinis, C. humidiphila, and C. cf. spartinae, pseudomolecules for the pitch canker pathogen Fusarium circinatum, draft genome of Davidsoniella eucalypti, Grosmannia galeiformis, Quambalaria eucalypti, and Teratosphaeria destructans.</title>
        <authorList>
            <person name="Wingfield B.D."/>
            <person name="Liu M."/>
            <person name="Nguyen H.D."/>
            <person name="Lane F.A."/>
            <person name="Morgan S.W."/>
            <person name="De Vos L."/>
            <person name="Wilken P.M."/>
            <person name="Duong T.A."/>
            <person name="Aylward J."/>
            <person name="Coetzee M.P."/>
            <person name="Dadej K."/>
            <person name="De Beer Z.W."/>
            <person name="Findlay W."/>
            <person name="Havenga M."/>
            <person name="Kolarik M."/>
            <person name="Menzies J.G."/>
            <person name="Naidoo K."/>
            <person name="Pochopski O."/>
            <person name="Shoukouhi P."/>
            <person name="Santana Q.C."/>
            <person name="Seifert K.A."/>
            <person name="Soal N."/>
            <person name="Steenkamp E.T."/>
            <person name="Tatham C.T."/>
            <person name="van der Nest M.A."/>
            <person name="Wingfield M.J."/>
        </authorList>
    </citation>
    <scope>NUCLEOTIDE SEQUENCE [LARGE SCALE GENOMIC DNA]</scope>
    <source>
        <strain evidence="2">CMW44962</strain>
    </source>
</reference>